<keyword evidence="1" id="KW-1185">Reference proteome</keyword>
<name>A0AC58UII9_TOBAC</name>
<accession>A0AC58UII9</accession>
<reference evidence="2" key="2">
    <citation type="submission" date="2025-08" db="UniProtKB">
        <authorList>
            <consortium name="RefSeq"/>
        </authorList>
    </citation>
    <scope>IDENTIFICATION</scope>
    <source>
        <tissue evidence="2">Leaf</tissue>
    </source>
</reference>
<reference evidence="1" key="1">
    <citation type="journal article" date="2014" name="Nat. Commun.">
        <title>The tobacco genome sequence and its comparison with those of tomato and potato.</title>
        <authorList>
            <person name="Sierro N."/>
            <person name="Battey J.N."/>
            <person name="Ouadi S."/>
            <person name="Bakaher N."/>
            <person name="Bovet L."/>
            <person name="Willig A."/>
            <person name="Goepfert S."/>
            <person name="Peitsch M.C."/>
            <person name="Ivanov N.V."/>
        </authorList>
    </citation>
    <scope>NUCLEOTIDE SEQUENCE [LARGE SCALE GENOMIC DNA]</scope>
</reference>
<dbReference type="RefSeq" id="XP_075109312.1">
    <property type="nucleotide sequence ID" value="XM_075253211.1"/>
</dbReference>
<evidence type="ECO:0000313" key="2">
    <source>
        <dbReference type="RefSeq" id="XP_075109312.1"/>
    </source>
</evidence>
<organism evidence="1 2">
    <name type="scientific">Nicotiana tabacum</name>
    <name type="common">Common tobacco</name>
    <dbReference type="NCBI Taxonomy" id="4097"/>
    <lineage>
        <taxon>Eukaryota</taxon>
        <taxon>Viridiplantae</taxon>
        <taxon>Streptophyta</taxon>
        <taxon>Embryophyta</taxon>
        <taxon>Tracheophyta</taxon>
        <taxon>Spermatophyta</taxon>
        <taxon>Magnoliopsida</taxon>
        <taxon>eudicotyledons</taxon>
        <taxon>Gunneridae</taxon>
        <taxon>Pentapetalae</taxon>
        <taxon>asterids</taxon>
        <taxon>lamiids</taxon>
        <taxon>Solanales</taxon>
        <taxon>Solanaceae</taxon>
        <taxon>Nicotianoideae</taxon>
        <taxon>Nicotianeae</taxon>
        <taxon>Nicotiana</taxon>
    </lineage>
</organism>
<proteinExistence type="predicted"/>
<dbReference type="Proteomes" id="UP000790787">
    <property type="component" value="Chromosome 5"/>
</dbReference>
<evidence type="ECO:0000313" key="1">
    <source>
        <dbReference type="Proteomes" id="UP000790787"/>
    </source>
</evidence>
<sequence>MVFQNCLIEARMPLPGQYITITAQQKNGEKEATRLVLQTCTLKLETPDTEFHRPIDKSKRMDRVSGRAPIRPFYMEFNNRVPGVNTTGRVMWAHVTSDPKVASSFLLGILSMVTNGYPPPDLEKL</sequence>
<gene>
    <name evidence="2" type="primary">LOC142181078</name>
</gene>
<protein>
    <submittedName>
        <fullName evidence="2">Pectinesterase/pectinesterase inhibitor 7</fullName>
    </submittedName>
</protein>